<gene>
    <name evidence="3" type="ORF">D641_0104915</name>
</gene>
<feature type="region of interest" description="Disordered" evidence="1">
    <location>
        <begin position="32"/>
        <end position="69"/>
    </location>
</feature>
<evidence type="ECO:0000313" key="3">
    <source>
        <dbReference type="EMBL" id="EYT50123.1"/>
    </source>
</evidence>
<feature type="signal peptide" evidence="2">
    <location>
        <begin position="1"/>
        <end position="21"/>
    </location>
</feature>
<accession>A0A022L2B1</accession>
<dbReference type="Proteomes" id="UP000019754">
    <property type="component" value="Unassembled WGS sequence"/>
</dbReference>
<dbReference type="AlphaFoldDB" id="A0A022L2B1"/>
<name>A0A022L2B1_9MICO</name>
<evidence type="ECO:0000256" key="2">
    <source>
        <dbReference type="SAM" id="SignalP"/>
    </source>
</evidence>
<proteinExistence type="predicted"/>
<comment type="caution">
    <text evidence="3">The sequence shown here is derived from an EMBL/GenBank/DDBJ whole genome shotgun (WGS) entry which is preliminary data.</text>
</comment>
<keyword evidence="4" id="KW-1185">Reference proteome</keyword>
<dbReference type="RefSeq" id="WP_017822688.1">
    <property type="nucleotide sequence ID" value="NZ_AORC01000005.1"/>
</dbReference>
<evidence type="ECO:0000256" key="1">
    <source>
        <dbReference type="SAM" id="MobiDB-lite"/>
    </source>
</evidence>
<feature type="compositionally biased region" description="Basic residues" evidence="1">
    <location>
        <begin position="53"/>
        <end position="63"/>
    </location>
</feature>
<dbReference type="EMBL" id="AORC01000005">
    <property type="protein sequence ID" value="EYT50123.1"/>
    <property type="molecule type" value="Genomic_DNA"/>
</dbReference>
<sequence length="69" mass="7476">MTAVSPMVLLLLAVAALVAVAAVLVATGRLGDGITLPRRTPIRPSRQAPERGRRGHGRRSRRSRPQDLR</sequence>
<protein>
    <submittedName>
        <fullName evidence="3">Uncharacterized protein</fullName>
    </submittedName>
</protein>
<evidence type="ECO:0000313" key="4">
    <source>
        <dbReference type="Proteomes" id="UP000019754"/>
    </source>
</evidence>
<dbReference type="STRING" id="1249481.D641_0104915"/>
<reference evidence="3 4" key="1">
    <citation type="journal article" date="2013" name="Genome Announc.">
        <title>Draft genome sequence of an Actinobacterium, Brachybacterium muris strain UCD-AY4.</title>
        <authorList>
            <person name="Lo J.R."/>
            <person name="Lang J.M."/>
            <person name="Darling A.E."/>
            <person name="Eisen J.A."/>
            <person name="Coil D.A."/>
        </authorList>
    </citation>
    <scope>NUCLEOTIDE SEQUENCE [LARGE SCALE GENOMIC DNA]</scope>
    <source>
        <strain evidence="3 4">UCD-AY4</strain>
    </source>
</reference>
<dbReference type="HOGENOM" id="CLU_2767730_0_0_11"/>
<organism evidence="3 4">
    <name type="scientific">Brachybacterium muris UCD-AY4</name>
    <dbReference type="NCBI Taxonomy" id="1249481"/>
    <lineage>
        <taxon>Bacteria</taxon>
        <taxon>Bacillati</taxon>
        <taxon>Actinomycetota</taxon>
        <taxon>Actinomycetes</taxon>
        <taxon>Micrococcales</taxon>
        <taxon>Dermabacteraceae</taxon>
        <taxon>Brachybacterium</taxon>
    </lineage>
</organism>
<feature type="chain" id="PRO_5001501724" evidence="2">
    <location>
        <begin position="22"/>
        <end position="69"/>
    </location>
</feature>
<keyword evidence="2" id="KW-0732">Signal</keyword>